<dbReference type="NCBIfam" id="NF008956">
    <property type="entry name" value="PRK12299.1"/>
    <property type="match status" value="1"/>
</dbReference>
<dbReference type="EMBL" id="QXTG01000002">
    <property type="protein sequence ID" value="RIX28214.1"/>
    <property type="molecule type" value="Genomic_DNA"/>
</dbReference>
<feature type="binding site" evidence="9">
    <location>
        <position position="173"/>
    </location>
    <ligand>
        <name>Mg(2+)</name>
        <dbReference type="ChEBI" id="CHEBI:18420"/>
    </ligand>
</feature>
<gene>
    <name evidence="14" type="primary">obgE</name>
    <name evidence="9" type="synonym">obg</name>
    <name evidence="14" type="ORF">D1781_12145</name>
</gene>
<dbReference type="InterPro" id="IPR006074">
    <property type="entry name" value="GTP1-OBG_CS"/>
</dbReference>
<evidence type="ECO:0000256" key="6">
    <source>
        <dbReference type="ARBA" id="ARBA00022801"/>
    </source>
</evidence>
<dbReference type="NCBIfam" id="NF008955">
    <property type="entry name" value="PRK12297.1"/>
    <property type="match status" value="1"/>
</dbReference>
<dbReference type="InterPro" id="IPR031167">
    <property type="entry name" value="G_OBG"/>
</dbReference>
<accession>A0A3A1U5K4</accession>
<dbReference type="FunFam" id="2.70.210.12:FF:000001">
    <property type="entry name" value="GTPase Obg"/>
    <property type="match status" value="1"/>
</dbReference>
<keyword evidence="7 9" id="KW-0460">Magnesium</keyword>
<dbReference type="GO" id="GO:0005525">
    <property type="term" value="F:GTP binding"/>
    <property type="evidence" value="ECO:0007669"/>
    <property type="project" value="UniProtKB-UniRule"/>
</dbReference>
<feature type="binding site" evidence="9">
    <location>
        <position position="193"/>
    </location>
    <ligand>
        <name>Mg(2+)</name>
        <dbReference type="ChEBI" id="CHEBI:18420"/>
    </ligand>
</feature>
<dbReference type="NCBIfam" id="NF008954">
    <property type="entry name" value="PRK12296.1"/>
    <property type="match status" value="1"/>
</dbReference>
<dbReference type="InterPro" id="IPR015349">
    <property type="entry name" value="OCT_dom"/>
</dbReference>
<evidence type="ECO:0000256" key="7">
    <source>
        <dbReference type="ARBA" id="ARBA00022842"/>
    </source>
</evidence>
<comment type="function">
    <text evidence="9">An essential GTPase which binds GTP, GDP and possibly (p)ppGpp with moderate affinity, with high nucleotide exchange rates and a fairly low GTP hydrolysis rate. Plays a role in control of the cell cycle, stress response, ribosome biogenesis and in those bacteria that undergo differentiation, in morphogenesis control.</text>
</comment>
<dbReference type="SUPFAM" id="SSF102741">
    <property type="entry name" value="Obg GTP-binding protein C-terminal domain"/>
    <property type="match status" value="1"/>
</dbReference>
<dbReference type="OrthoDB" id="9807318at2"/>
<keyword evidence="5 9" id="KW-0547">Nucleotide-binding</keyword>
<feature type="domain" description="OBG-type G" evidence="11">
    <location>
        <begin position="160"/>
        <end position="336"/>
    </location>
</feature>
<sequence>MATFVDAVTLHLSAGHGGNGCVSIRREKFKPLAGPDGGNGGDGGDIVLVADPQVTTLLGYHRSPHRSSANGRPGAGDNRDGANGEPVELPVPVGTVVTDESGEPIADLAEPGMRYLAAAGGRGGLGNAAIANPKRKAPGFALLGTEGDVVDVRLELKTIADAALVGFPSAGKSSLIAAMSAARPKIADYPFTTLQPNLGVVEAGSVRYTIADVPGLIEGASEGRGLGLDFLKHIERCSVIVHVIDCATVDPGRDPITDLEVVLGELAAYPVPAGARPLLDRPQVVALNKIDSPDARDLAELVRPYLEARGYRVFEVSAASHEGLSALSFALAAVIETDRAERAADEALRPRIVVRPKPVDETPFTVRVEGGTETVYRVLGAKPQRWVQQTDFTNDEAVGYLADRLAKLGVEEALFEAGARPGSAVVIGPGDGILFDWEPTLTSMAELVTGPRGTDERINGSDRRTTRGRREEYRERMDAKAAARADLEEERLAERAVREEEAR</sequence>
<dbReference type="PANTHER" id="PTHR11702:SF31">
    <property type="entry name" value="MITOCHONDRIAL RIBOSOME-ASSOCIATED GTPASE 2"/>
    <property type="match status" value="1"/>
</dbReference>
<dbReference type="PRINTS" id="PR00326">
    <property type="entry name" value="GTP1OBG"/>
</dbReference>
<evidence type="ECO:0000256" key="2">
    <source>
        <dbReference type="ARBA" id="ARBA00007699"/>
    </source>
</evidence>
<dbReference type="PANTHER" id="PTHR11702">
    <property type="entry name" value="DEVELOPMENTALLY REGULATED GTP-BINDING PROTEIN-RELATED"/>
    <property type="match status" value="1"/>
</dbReference>
<dbReference type="Pfam" id="PF01926">
    <property type="entry name" value="MMR_HSR1"/>
    <property type="match status" value="1"/>
</dbReference>
<evidence type="ECO:0000313" key="15">
    <source>
        <dbReference type="Proteomes" id="UP000265742"/>
    </source>
</evidence>
<dbReference type="InterPro" id="IPR014100">
    <property type="entry name" value="GTP-bd_Obg/CgtA"/>
</dbReference>
<dbReference type="PROSITE" id="PS00905">
    <property type="entry name" value="GTP1_OBG"/>
    <property type="match status" value="1"/>
</dbReference>
<feature type="binding site" evidence="9">
    <location>
        <begin position="212"/>
        <end position="215"/>
    </location>
    <ligand>
        <name>GTP</name>
        <dbReference type="ChEBI" id="CHEBI:37565"/>
    </ligand>
</feature>
<dbReference type="GO" id="GO:0005737">
    <property type="term" value="C:cytoplasm"/>
    <property type="evidence" value="ECO:0007669"/>
    <property type="project" value="UniProtKB-SubCell"/>
</dbReference>
<dbReference type="Gene3D" id="2.70.210.12">
    <property type="entry name" value="GTP1/OBG domain"/>
    <property type="match status" value="1"/>
</dbReference>
<dbReference type="SUPFAM" id="SSF82051">
    <property type="entry name" value="Obg GTP-binding protein N-terminal domain"/>
    <property type="match status" value="1"/>
</dbReference>
<evidence type="ECO:0000256" key="4">
    <source>
        <dbReference type="ARBA" id="ARBA00022723"/>
    </source>
</evidence>
<dbReference type="CDD" id="cd01898">
    <property type="entry name" value="Obg"/>
    <property type="match status" value="1"/>
</dbReference>
<dbReference type="AlphaFoldDB" id="A0A3A1U5K4"/>
<evidence type="ECO:0000313" key="14">
    <source>
        <dbReference type="EMBL" id="RIX28214.1"/>
    </source>
</evidence>
<comment type="similarity">
    <text evidence="2 9">Belongs to the TRAFAC class OBG-HflX-like GTPase superfamily. OBG GTPase family.</text>
</comment>
<dbReference type="NCBIfam" id="TIGR03595">
    <property type="entry name" value="Obg_CgtA_exten"/>
    <property type="match status" value="1"/>
</dbReference>
<dbReference type="InterPro" id="IPR045086">
    <property type="entry name" value="OBG_GTPase"/>
</dbReference>
<dbReference type="RefSeq" id="WP_119482525.1">
    <property type="nucleotide sequence ID" value="NZ_QXTG01000002.1"/>
</dbReference>
<keyword evidence="3 9" id="KW-0963">Cytoplasm</keyword>
<evidence type="ECO:0000256" key="9">
    <source>
        <dbReference type="HAMAP-Rule" id="MF_01454"/>
    </source>
</evidence>
<feature type="binding site" evidence="9">
    <location>
        <begin position="166"/>
        <end position="173"/>
    </location>
    <ligand>
        <name>GTP</name>
        <dbReference type="ChEBI" id="CHEBI:37565"/>
    </ligand>
</feature>
<evidence type="ECO:0000259" key="12">
    <source>
        <dbReference type="PROSITE" id="PS51881"/>
    </source>
</evidence>
<evidence type="ECO:0000256" key="5">
    <source>
        <dbReference type="ARBA" id="ARBA00022741"/>
    </source>
</evidence>
<evidence type="ECO:0000259" key="13">
    <source>
        <dbReference type="PROSITE" id="PS51883"/>
    </source>
</evidence>
<dbReference type="InterPro" id="IPR006169">
    <property type="entry name" value="GTP1_OBG_dom"/>
</dbReference>
<evidence type="ECO:0000256" key="3">
    <source>
        <dbReference type="ARBA" id="ARBA00022490"/>
    </source>
</evidence>
<dbReference type="GO" id="GO:0003924">
    <property type="term" value="F:GTPase activity"/>
    <property type="evidence" value="ECO:0007669"/>
    <property type="project" value="UniProtKB-UniRule"/>
</dbReference>
<feature type="region of interest" description="Disordered" evidence="10">
    <location>
        <begin position="449"/>
        <end position="485"/>
    </location>
</feature>
<feature type="binding site" evidence="9">
    <location>
        <begin position="288"/>
        <end position="291"/>
    </location>
    <ligand>
        <name>GTP</name>
        <dbReference type="ChEBI" id="CHEBI:37565"/>
    </ligand>
</feature>
<dbReference type="InterPro" id="IPR036726">
    <property type="entry name" value="GTP1_OBG_dom_sf"/>
</dbReference>
<organism evidence="14 15">
    <name type="scientific">Amnibacterium setariae</name>
    <dbReference type="NCBI Taxonomy" id="2306585"/>
    <lineage>
        <taxon>Bacteria</taxon>
        <taxon>Bacillati</taxon>
        <taxon>Actinomycetota</taxon>
        <taxon>Actinomycetes</taxon>
        <taxon>Micrococcales</taxon>
        <taxon>Microbacteriaceae</taxon>
        <taxon>Amnibacterium</taxon>
    </lineage>
</organism>
<dbReference type="EC" id="3.6.5.-" evidence="9"/>
<comment type="caution">
    <text evidence="14">The sequence shown here is derived from an EMBL/GenBank/DDBJ whole genome shotgun (WGS) entry which is preliminary data.</text>
</comment>
<dbReference type="GO" id="GO:0042254">
    <property type="term" value="P:ribosome biogenesis"/>
    <property type="evidence" value="ECO:0007669"/>
    <property type="project" value="UniProtKB-UniRule"/>
</dbReference>
<comment type="subcellular location">
    <subcellularLocation>
        <location evidence="9">Cytoplasm</location>
    </subcellularLocation>
</comment>
<dbReference type="SUPFAM" id="SSF52540">
    <property type="entry name" value="P-loop containing nucleoside triphosphate hydrolases"/>
    <property type="match status" value="1"/>
</dbReference>
<feature type="region of interest" description="Disordered" evidence="10">
    <location>
        <begin position="60"/>
        <end position="89"/>
    </location>
</feature>
<feature type="domain" description="Obg" evidence="13">
    <location>
        <begin position="2"/>
        <end position="159"/>
    </location>
</feature>
<keyword evidence="8 9" id="KW-0342">GTP-binding</keyword>
<dbReference type="HAMAP" id="MF_01454">
    <property type="entry name" value="GTPase_Obg"/>
    <property type="match status" value="1"/>
</dbReference>
<keyword evidence="15" id="KW-1185">Reference proteome</keyword>
<dbReference type="NCBIfam" id="TIGR02729">
    <property type="entry name" value="Obg_CgtA"/>
    <property type="match status" value="1"/>
</dbReference>
<feature type="binding site" evidence="9">
    <location>
        <begin position="191"/>
        <end position="195"/>
    </location>
    <ligand>
        <name>GTP</name>
        <dbReference type="ChEBI" id="CHEBI:37565"/>
    </ligand>
</feature>
<feature type="domain" description="OCT" evidence="12">
    <location>
        <begin position="356"/>
        <end position="439"/>
    </location>
</feature>
<protein>
    <recommendedName>
        <fullName evidence="9">GTPase Obg</fullName>
        <ecNumber evidence="9">3.6.5.-</ecNumber>
    </recommendedName>
    <alternativeName>
        <fullName evidence="9">GTP-binding protein Obg</fullName>
    </alternativeName>
</protein>
<dbReference type="Pfam" id="PF09269">
    <property type="entry name" value="DUF1967"/>
    <property type="match status" value="1"/>
</dbReference>
<comment type="cofactor">
    <cofactor evidence="1 9">
        <name>Mg(2+)</name>
        <dbReference type="ChEBI" id="CHEBI:18420"/>
    </cofactor>
</comment>
<dbReference type="InterPro" id="IPR036346">
    <property type="entry name" value="GTP-bd_prot_GTP1/OBG_C_sf"/>
</dbReference>
<proteinExistence type="inferred from homology"/>
<comment type="subunit">
    <text evidence="9">Monomer.</text>
</comment>
<evidence type="ECO:0000256" key="1">
    <source>
        <dbReference type="ARBA" id="ARBA00001946"/>
    </source>
</evidence>
<dbReference type="PROSITE" id="PS51710">
    <property type="entry name" value="G_OBG"/>
    <property type="match status" value="1"/>
</dbReference>
<dbReference type="InterPro" id="IPR027417">
    <property type="entry name" value="P-loop_NTPase"/>
</dbReference>
<dbReference type="Gene3D" id="3.30.300.350">
    <property type="entry name" value="GTP-binding protein OBG, C-terminal domain"/>
    <property type="match status" value="1"/>
</dbReference>
<evidence type="ECO:0000259" key="11">
    <source>
        <dbReference type="PROSITE" id="PS51710"/>
    </source>
</evidence>
<feature type="binding site" evidence="9">
    <location>
        <begin position="317"/>
        <end position="319"/>
    </location>
    <ligand>
        <name>GTP</name>
        <dbReference type="ChEBI" id="CHEBI:37565"/>
    </ligand>
</feature>
<feature type="compositionally biased region" description="Basic and acidic residues" evidence="10">
    <location>
        <begin position="453"/>
        <end position="485"/>
    </location>
</feature>
<keyword evidence="4 9" id="KW-0479">Metal-binding</keyword>
<dbReference type="PROSITE" id="PS51883">
    <property type="entry name" value="OBG"/>
    <property type="match status" value="1"/>
</dbReference>
<reference evidence="15" key="1">
    <citation type="submission" date="2018-09" db="EMBL/GenBank/DDBJ databases">
        <authorList>
            <person name="Kim I."/>
        </authorList>
    </citation>
    <scope>NUCLEOTIDE SEQUENCE [LARGE SCALE GENOMIC DNA]</scope>
    <source>
        <strain evidence="15">DD4a</strain>
    </source>
</reference>
<dbReference type="Proteomes" id="UP000265742">
    <property type="component" value="Unassembled WGS sequence"/>
</dbReference>
<dbReference type="PROSITE" id="PS51881">
    <property type="entry name" value="OCT"/>
    <property type="match status" value="1"/>
</dbReference>
<dbReference type="Pfam" id="PF01018">
    <property type="entry name" value="GTP1_OBG"/>
    <property type="match status" value="1"/>
</dbReference>
<dbReference type="Gene3D" id="3.40.50.300">
    <property type="entry name" value="P-loop containing nucleotide triphosphate hydrolases"/>
    <property type="match status" value="1"/>
</dbReference>
<evidence type="ECO:0000256" key="10">
    <source>
        <dbReference type="SAM" id="MobiDB-lite"/>
    </source>
</evidence>
<dbReference type="InterPro" id="IPR006073">
    <property type="entry name" value="GTP-bd"/>
</dbReference>
<name>A0A3A1U5K4_9MICO</name>
<dbReference type="GO" id="GO:0000287">
    <property type="term" value="F:magnesium ion binding"/>
    <property type="evidence" value="ECO:0007669"/>
    <property type="project" value="InterPro"/>
</dbReference>
<evidence type="ECO:0000256" key="8">
    <source>
        <dbReference type="ARBA" id="ARBA00023134"/>
    </source>
</evidence>
<keyword evidence="6 9" id="KW-0378">Hydrolase</keyword>